<proteinExistence type="predicted"/>
<dbReference type="Pfam" id="PF06267">
    <property type="entry name" value="DUF1028"/>
    <property type="match status" value="1"/>
</dbReference>
<protein>
    <recommendedName>
        <fullName evidence="4">DUF1028 domain-containing protein</fullName>
    </recommendedName>
</protein>
<dbReference type="InterPro" id="IPR010430">
    <property type="entry name" value="DUF1028"/>
</dbReference>
<keyword evidence="3" id="KW-1185">Reference proteome</keyword>
<evidence type="ECO:0000313" key="2">
    <source>
        <dbReference type="EMBL" id="TWU13154.1"/>
    </source>
</evidence>
<dbReference type="PANTHER" id="PTHR39328:SF1">
    <property type="entry name" value="BLL2871 PROTEIN"/>
    <property type="match status" value="1"/>
</dbReference>
<dbReference type="Proteomes" id="UP000320735">
    <property type="component" value="Unassembled WGS sequence"/>
</dbReference>
<dbReference type="PROSITE" id="PS51257">
    <property type="entry name" value="PROKAR_LIPOPROTEIN"/>
    <property type="match status" value="1"/>
</dbReference>
<sequence>MSRQLPILIASLFAAVGCDAQQQAPPRAASTAVAQHGITATFSIVAVDPETGICGAAVASKYPAVGKVVPYVRPGVGAFCTQHWHEPAWGERALDLLEAGQAPEEVLATLLKDDPRREQRQLAIIDIQGRAANRNPTAASKPSLYWGGMTGRFYTCQGNTLAGREVVVAMAQAYEETEGSLTDRLMAALVAADCSGGDHRGRLAAGIRVAKKDHAGYWFELYVDESEDAVAELAEKYAETEHAAKGAWPGAAPCPKRFENTRRPENRSDKSTTD</sequence>
<accession>A0A5C6BR58</accession>
<feature type="region of interest" description="Disordered" evidence="1">
    <location>
        <begin position="242"/>
        <end position="274"/>
    </location>
</feature>
<dbReference type="SUPFAM" id="SSF56235">
    <property type="entry name" value="N-terminal nucleophile aminohydrolases (Ntn hydrolases)"/>
    <property type="match status" value="1"/>
</dbReference>
<evidence type="ECO:0000313" key="3">
    <source>
        <dbReference type="Proteomes" id="UP000320735"/>
    </source>
</evidence>
<organism evidence="2 3">
    <name type="scientific">Symmachiella macrocystis</name>
    <dbReference type="NCBI Taxonomy" id="2527985"/>
    <lineage>
        <taxon>Bacteria</taxon>
        <taxon>Pseudomonadati</taxon>
        <taxon>Planctomycetota</taxon>
        <taxon>Planctomycetia</taxon>
        <taxon>Planctomycetales</taxon>
        <taxon>Planctomycetaceae</taxon>
        <taxon>Symmachiella</taxon>
    </lineage>
</organism>
<feature type="compositionally biased region" description="Basic and acidic residues" evidence="1">
    <location>
        <begin position="256"/>
        <end position="274"/>
    </location>
</feature>
<dbReference type="EMBL" id="SJPP01000001">
    <property type="protein sequence ID" value="TWU13154.1"/>
    <property type="molecule type" value="Genomic_DNA"/>
</dbReference>
<dbReference type="AlphaFoldDB" id="A0A5C6BR58"/>
<gene>
    <name evidence="2" type="ORF">CA54_19800</name>
</gene>
<dbReference type="RefSeq" id="WP_146370523.1">
    <property type="nucleotide sequence ID" value="NZ_SJPP01000001.1"/>
</dbReference>
<dbReference type="PANTHER" id="PTHR39328">
    <property type="entry name" value="BLL2871 PROTEIN"/>
    <property type="match status" value="1"/>
</dbReference>
<dbReference type="Gene3D" id="3.60.20.10">
    <property type="entry name" value="Glutamine Phosphoribosylpyrophosphate, subunit 1, domain 1"/>
    <property type="match status" value="1"/>
</dbReference>
<name>A0A5C6BR58_9PLAN</name>
<reference evidence="2 3" key="1">
    <citation type="submission" date="2019-02" db="EMBL/GenBank/DDBJ databases">
        <title>Deep-cultivation of Planctomycetes and their phenomic and genomic characterization uncovers novel biology.</title>
        <authorList>
            <person name="Wiegand S."/>
            <person name="Jogler M."/>
            <person name="Boedeker C."/>
            <person name="Pinto D."/>
            <person name="Vollmers J."/>
            <person name="Rivas-Marin E."/>
            <person name="Kohn T."/>
            <person name="Peeters S.H."/>
            <person name="Heuer A."/>
            <person name="Rast P."/>
            <person name="Oberbeckmann S."/>
            <person name="Bunk B."/>
            <person name="Jeske O."/>
            <person name="Meyerdierks A."/>
            <person name="Storesund J.E."/>
            <person name="Kallscheuer N."/>
            <person name="Luecker S."/>
            <person name="Lage O.M."/>
            <person name="Pohl T."/>
            <person name="Merkel B.J."/>
            <person name="Hornburger P."/>
            <person name="Mueller R.-W."/>
            <person name="Bruemmer F."/>
            <person name="Labrenz M."/>
            <person name="Spormann A.M."/>
            <person name="Op Den Camp H."/>
            <person name="Overmann J."/>
            <person name="Amann R."/>
            <person name="Jetten M.S.M."/>
            <person name="Mascher T."/>
            <person name="Medema M.H."/>
            <person name="Devos D.P."/>
            <person name="Kaster A.-K."/>
            <person name="Ovreas L."/>
            <person name="Rohde M."/>
            <person name="Galperin M.Y."/>
            <person name="Jogler C."/>
        </authorList>
    </citation>
    <scope>NUCLEOTIDE SEQUENCE [LARGE SCALE GENOMIC DNA]</scope>
    <source>
        <strain evidence="2 3">CA54</strain>
    </source>
</reference>
<comment type="caution">
    <text evidence="2">The sequence shown here is derived from an EMBL/GenBank/DDBJ whole genome shotgun (WGS) entry which is preliminary data.</text>
</comment>
<evidence type="ECO:0008006" key="4">
    <source>
        <dbReference type="Google" id="ProtNLM"/>
    </source>
</evidence>
<dbReference type="InterPro" id="IPR029055">
    <property type="entry name" value="Ntn_hydrolases_N"/>
</dbReference>
<evidence type="ECO:0000256" key="1">
    <source>
        <dbReference type="SAM" id="MobiDB-lite"/>
    </source>
</evidence>
<dbReference type="OrthoDB" id="9790012at2"/>